<evidence type="ECO:0000259" key="1">
    <source>
        <dbReference type="Pfam" id="PF17765"/>
    </source>
</evidence>
<dbReference type="Proteomes" id="UP000179935">
    <property type="component" value="Unassembled WGS sequence"/>
</dbReference>
<protein>
    <recommendedName>
        <fullName evidence="1">MmyB-like transcription regulator ligand binding domain-containing protein</fullName>
    </recommendedName>
</protein>
<comment type="caution">
    <text evidence="2">The sequence shown here is derived from an EMBL/GenBank/DDBJ whole genome shotgun (WGS) entry which is preliminary data.</text>
</comment>
<dbReference type="CDD" id="cd00093">
    <property type="entry name" value="HTH_XRE"/>
    <property type="match status" value="1"/>
</dbReference>
<dbReference type="InterPro" id="IPR001387">
    <property type="entry name" value="Cro/C1-type_HTH"/>
</dbReference>
<dbReference type="Pfam" id="PF17765">
    <property type="entry name" value="MLTR_LBD"/>
    <property type="match status" value="1"/>
</dbReference>
<gene>
    <name evidence="2" type="ORF">BIV24_15595</name>
</gene>
<sequence>MFEDSASRCSAQQTITRVLRQARQRIDPRDIPGFSATFGPKQGRGLTQKEVACLLGVSPKWYRNLELGKPLTYSKGFLESVRRLLKLDKDEWEAVWRLTQERPGYGPAPEPPAPGARPVPPAVRQFIDAQSWSAYAFDHRWDLLHCNAAALHDYPWMLYGTNVMSWVLTYPEARTQLVNWESDWALPMIAQLRYRVELWKDDLGLQKLVQTVISDPVARPLWDSPNLPVLPHPSATTTRRLYLPRQGVTEFEVTLLTLKIDDMAFSRLMVIVPADRGHHPGEPAMTSSTAARRH</sequence>
<proteinExistence type="predicted"/>
<dbReference type="Gene3D" id="1.10.260.40">
    <property type="entry name" value="lambda repressor-like DNA-binding domains"/>
    <property type="match status" value="1"/>
</dbReference>
<dbReference type="PANTHER" id="PTHR35010">
    <property type="entry name" value="BLL4672 PROTEIN-RELATED"/>
    <property type="match status" value="1"/>
</dbReference>
<evidence type="ECO:0000313" key="2">
    <source>
        <dbReference type="EMBL" id="OIJ91721.1"/>
    </source>
</evidence>
<dbReference type="GO" id="GO:0003677">
    <property type="term" value="F:DNA binding"/>
    <property type="evidence" value="ECO:0007669"/>
    <property type="project" value="InterPro"/>
</dbReference>
<dbReference type="AlphaFoldDB" id="A0A1S2PD66"/>
<dbReference type="RefSeq" id="WP_071366897.1">
    <property type="nucleotide sequence ID" value="NZ_MLYP01000040.1"/>
</dbReference>
<dbReference type="Gene3D" id="3.30.450.180">
    <property type="match status" value="1"/>
</dbReference>
<reference evidence="2 3" key="1">
    <citation type="submission" date="2016-10" db="EMBL/GenBank/DDBJ databases">
        <title>Genome sequence of Streptomyces sp. MUSC 93.</title>
        <authorList>
            <person name="Lee L.-H."/>
            <person name="Ser H.-L."/>
            <person name="Law J.W.-F."/>
        </authorList>
    </citation>
    <scope>NUCLEOTIDE SEQUENCE [LARGE SCALE GENOMIC DNA]</scope>
    <source>
        <strain evidence="2 3">MUSC 93</strain>
    </source>
</reference>
<keyword evidence="3" id="KW-1185">Reference proteome</keyword>
<dbReference type="SUPFAM" id="SSF47413">
    <property type="entry name" value="lambda repressor-like DNA-binding domains"/>
    <property type="match status" value="1"/>
</dbReference>
<dbReference type="OrthoDB" id="3291396at2"/>
<dbReference type="InterPro" id="IPR041413">
    <property type="entry name" value="MLTR_LBD"/>
</dbReference>
<dbReference type="STRING" id="1428652.BIV24_15595"/>
<name>A0A1S2PD66_9ACTN</name>
<evidence type="ECO:0000313" key="3">
    <source>
        <dbReference type="Proteomes" id="UP000179935"/>
    </source>
</evidence>
<feature type="domain" description="MmyB-like transcription regulator ligand binding" evidence="1">
    <location>
        <begin position="119"/>
        <end position="275"/>
    </location>
</feature>
<dbReference type="EMBL" id="MLYP01000040">
    <property type="protein sequence ID" value="OIJ91721.1"/>
    <property type="molecule type" value="Genomic_DNA"/>
</dbReference>
<organism evidence="2 3">
    <name type="scientific">Streptomyces colonosanans</name>
    <dbReference type="NCBI Taxonomy" id="1428652"/>
    <lineage>
        <taxon>Bacteria</taxon>
        <taxon>Bacillati</taxon>
        <taxon>Actinomycetota</taxon>
        <taxon>Actinomycetes</taxon>
        <taxon>Kitasatosporales</taxon>
        <taxon>Streptomycetaceae</taxon>
        <taxon>Streptomyces</taxon>
    </lineage>
</organism>
<dbReference type="InterPro" id="IPR010982">
    <property type="entry name" value="Lambda_DNA-bd_dom_sf"/>
</dbReference>
<accession>A0A1S2PD66</accession>